<evidence type="ECO:0000256" key="2">
    <source>
        <dbReference type="RuleBase" id="RU362097"/>
    </source>
</evidence>
<keyword evidence="2" id="KW-0732">Signal</keyword>
<keyword evidence="3" id="KW-0175">Coiled coil</keyword>
<evidence type="ECO:0000313" key="6">
    <source>
        <dbReference type="Proteomes" id="UP000490980"/>
    </source>
</evidence>
<feature type="coiled-coil region" evidence="3">
    <location>
        <begin position="217"/>
        <end position="244"/>
    </location>
</feature>
<dbReference type="PROSITE" id="PS51257">
    <property type="entry name" value="PROKAR_LIPOPROTEIN"/>
    <property type="match status" value="1"/>
</dbReference>
<comment type="similarity">
    <text evidence="1 2">Belongs to the outer membrane factor (OMF) (TC 1.B.17) family.</text>
</comment>
<dbReference type="PANTHER" id="PTHR30203:SF32">
    <property type="entry name" value="CATION EFFLUX SYSTEM PROTEIN CUSC"/>
    <property type="match status" value="1"/>
</dbReference>
<keyword evidence="2" id="KW-0812">Transmembrane</keyword>
<keyword evidence="2" id="KW-0472">Membrane</keyword>
<dbReference type="Gene3D" id="2.20.200.10">
    <property type="entry name" value="Outer membrane efflux proteins (OEP)"/>
    <property type="match status" value="1"/>
</dbReference>
<dbReference type="Proteomes" id="UP000490980">
    <property type="component" value="Unassembled WGS sequence"/>
</dbReference>
<feature type="signal peptide" evidence="2">
    <location>
        <begin position="1"/>
        <end position="20"/>
    </location>
</feature>
<name>A0A7X5UBY2_9GAMM</name>
<protein>
    <submittedName>
        <fullName evidence="5">Efflux transporter outer membrane subunit</fullName>
    </submittedName>
</protein>
<evidence type="ECO:0000256" key="3">
    <source>
        <dbReference type="SAM" id="Coils"/>
    </source>
</evidence>
<sequence length="463" mass="49556">MFRLTTLLAVALTATACSMAPDYVRPDSPLPLVYAQHPAGGGENASTLGWQQVMPDPRLRSLVDLALVNNRDLKLAVLNAEAVHSQFRVERSARLPSLGATGQLQRSGGSGQQSLQPGVPGGLDQKSATLDLAAYEVDLFGRVRSLSNAAWERYLASEEGTRAARITLVSGVAQAYVEQRVAAEQLELSRRTLSDWQESLRITRALHGADQVGGIDLAQAEGQVDQAEADIRARERELAQADNALTLLVGASLPADLPAPVALDARPVVASLPPGLPSDLLARRPDVAQAEHELKAANADIGAARAAFFPRITLTGSYGFGSGELSSLFKGASKTWSFTPQITQPIFQGGKLRAELRLAEIRRSSAIVSYEKALQVAFREVSDGLAGQATYGDQLGAQQRVVDSATRRAKLSGLRYEAGQDSRLELLDAQRQRYAAEQSLLDLRRAALTNTVNLYKALGGGTT</sequence>
<evidence type="ECO:0000256" key="1">
    <source>
        <dbReference type="ARBA" id="ARBA00007613"/>
    </source>
</evidence>
<dbReference type="InterPro" id="IPR003423">
    <property type="entry name" value="OMP_efflux"/>
</dbReference>
<accession>A0A7X5UBY2</accession>
<dbReference type="SUPFAM" id="SSF56954">
    <property type="entry name" value="Outer membrane efflux proteins (OEP)"/>
    <property type="match status" value="1"/>
</dbReference>
<evidence type="ECO:0000256" key="4">
    <source>
        <dbReference type="SAM" id="MobiDB-lite"/>
    </source>
</evidence>
<keyword evidence="2" id="KW-0449">Lipoprotein</keyword>
<dbReference type="GO" id="GO:0015562">
    <property type="term" value="F:efflux transmembrane transporter activity"/>
    <property type="evidence" value="ECO:0007669"/>
    <property type="project" value="InterPro"/>
</dbReference>
<dbReference type="InterPro" id="IPR010131">
    <property type="entry name" value="MdtP/NodT-like"/>
</dbReference>
<comment type="subcellular location">
    <subcellularLocation>
        <location evidence="2">Cell outer membrane</location>
        <topology evidence="2">Lipid-anchor</topology>
    </subcellularLocation>
</comment>
<feature type="region of interest" description="Disordered" evidence="4">
    <location>
        <begin position="100"/>
        <end position="122"/>
    </location>
</feature>
<gene>
    <name evidence="5" type="ORF">HBF25_13685</name>
</gene>
<keyword evidence="2" id="KW-1134">Transmembrane beta strand</keyword>
<feature type="chain" id="PRO_5031602516" evidence="2">
    <location>
        <begin position="21"/>
        <end position="463"/>
    </location>
</feature>
<reference evidence="5 6" key="1">
    <citation type="submission" date="2020-03" db="EMBL/GenBank/DDBJ databases">
        <authorList>
            <person name="Lai Q."/>
        </authorList>
    </citation>
    <scope>NUCLEOTIDE SEQUENCE [LARGE SCALE GENOMIC DNA]</scope>
    <source>
        <strain evidence="5 6">CCUG 25036</strain>
    </source>
</reference>
<dbReference type="Pfam" id="PF02321">
    <property type="entry name" value="OEP"/>
    <property type="match status" value="2"/>
</dbReference>
<keyword evidence="2" id="KW-0564">Palmitate</keyword>
<proteinExistence type="inferred from homology"/>
<dbReference type="AlphaFoldDB" id="A0A7X5UBY2"/>
<dbReference type="Gene3D" id="1.20.1600.10">
    <property type="entry name" value="Outer membrane efflux proteins (OEP)"/>
    <property type="match status" value="1"/>
</dbReference>
<dbReference type="GO" id="GO:0009279">
    <property type="term" value="C:cell outer membrane"/>
    <property type="evidence" value="ECO:0007669"/>
    <property type="project" value="UniProtKB-SubCell"/>
</dbReference>
<comment type="caution">
    <text evidence="5">The sequence shown here is derived from an EMBL/GenBank/DDBJ whole genome shotgun (WGS) entry which is preliminary data.</text>
</comment>
<dbReference type="EMBL" id="JAARLZ010000007">
    <property type="protein sequence ID" value="NII07433.1"/>
    <property type="molecule type" value="Genomic_DNA"/>
</dbReference>
<organism evidence="5 6">
    <name type="scientific">Luteibacter anthropi</name>
    <dbReference type="NCBI Taxonomy" id="564369"/>
    <lineage>
        <taxon>Bacteria</taxon>
        <taxon>Pseudomonadati</taxon>
        <taxon>Pseudomonadota</taxon>
        <taxon>Gammaproteobacteria</taxon>
        <taxon>Lysobacterales</taxon>
        <taxon>Rhodanobacteraceae</taxon>
        <taxon>Luteibacter</taxon>
    </lineage>
</organism>
<evidence type="ECO:0000313" key="5">
    <source>
        <dbReference type="EMBL" id="NII07433.1"/>
    </source>
</evidence>
<dbReference type="NCBIfam" id="TIGR01845">
    <property type="entry name" value="outer_NodT"/>
    <property type="match status" value="1"/>
</dbReference>
<keyword evidence="6" id="KW-1185">Reference proteome</keyword>
<dbReference type="PANTHER" id="PTHR30203">
    <property type="entry name" value="OUTER MEMBRANE CATION EFFLUX PROTEIN"/>
    <property type="match status" value="1"/>
</dbReference>
<feature type="compositionally biased region" description="Low complexity" evidence="4">
    <location>
        <begin position="102"/>
        <end position="118"/>
    </location>
</feature>